<dbReference type="EC" id="2.7.1.26" evidence="15"/>
<dbReference type="FunFam" id="3.40.50.620:FF:000021">
    <property type="entry name" value="Riboflavin biosynthesis protein"/>
    <property type="match status" value="1"/>
</dbReference>
<dbReference type="GO" id="GO:0005524">
    <property type="term" value="F:ATP binding"/>
    <property type="evidence" value="ECO:0007669"/>
    <property type="project" value="UniProtKB-UniRule"/>
</dbReference>
<dbReference type="InterPro" id="IPR002606">
    <property type="entry name" value="Riboflavin_kinase_bac"/>
</dbReference>
<sequence>MKVFHTVSEVPDGWGPSAVTIGKFDGVHTGHRAVIDRLRTVAAERGLVSTIITFDRNPLEVLAPEKCPPSLVSNAQKLDLLASTGVDATLMVAFDRALAGLEPEEFVHRILVDRLHAAAVLVGSDFRFGARGAGDVALLRRLGEKYGFAVELIDDVRPEHGRRVSSTWIRELLADGDVAHATQLLGAAPTVRGLVVHGAARGRELGFPTANLSPESEGLIPADGVYAGWLTDAGERYPAAISVGNNPTFEGVPHKQVEAYVLDRELDLYDHTVEVAFVERIRGMVAYTGIEPLIAQIAADVEQARRILGVVPATDADERA</sequence>
<dbReference type="Gene3D" id="2.40.30.30">
    <property type="entry name" value="Riboflavin kinase-like"/>
    <property type="match status" value="1"/>
</dbReference>
<evidence type="ECO:0000313" key="17">
    <source>
        <dbReference type="EMBL" id="NYD72909.1"/>
    </source>
</evidence>
<dbReference type="UniPathway" id="UPA00276">
    <property type="reaction ID" value="UER00406"/>
</dbReference>
<dbReference type="EMBL" id="JACCBJ010000001">
    <property type="protein sequence ID" value="NYD72909.1"/>
    <property type="molecule type" value="Genomic_DNA"/>
</dbReference>
<dbReference type="GO" id="GO:0008531">
    <property type="term" value="F:riboflavin kinase activity"/>
    <property type="evidence" value="ECO:0007669"/>
    <property type="project" value="UniProtKB-UniRule"/>
</dbReference>
<evidence type="ECO:0000256" key="8">
    <source>
        <dbReference type="ARBA" id="ARBA00022741"/>
    </source>
</evidence>
<organism evidence="17 18">
    <name type="scientific">Leifsonia soli</name>
    <dbReference type="NCBI Taxonomy" id="582665"/>
    <lineage>
        <taxon>Bacteria</taxon>
        <taxon>Bacillati</taxon>
        <taxon>Actinomycetota</taxon>
        <taxon>Actinomycetes</taxon>
        <taxon>Micrococcales</taxon>
        <taxon>Microbacteriaceae</taxon>
        <taxon>Leifsonia</taxon>
    </lineage>
</organism>
<name>A0A852SV84_9MICO</name>
<dbReference type="AlphaFoldDB" id="A0A852SV84"/>
<dbReference type="InterPro" id="IPR015865">
    <property type="entry name" value="Riboflavin_kinase_bac/euk"/>
</dbReference>
<dbReference type="InterPro" id="IPR014729">
    <property type="entry name" value="Rossmann-like_a/b/a_fold"/>
</dbReference>
<keyword evidence="18" id="KW-1185">Reference proteome</keyword>
<reference evidence="17 18" key="1">
    <citation type="submission" date="2020-07" db="EMBL/GenBank/DDBJ databases">
        <title>Sequencing the genomes of 1000 actinobacteria strains.</title>
        <authorList>
            <person name="Klenk H.-P."/>
        </authorList>
    </citation>
    <scope>NUCLEOTIDE SEQUENCE [LARGE SCALE GENOMIC DNA]</scope>
    <source>
        <strain evidence="17 18">DSM 23871</strain>
    </source>
</reference>
<dbReference type="SUPFAM" id="SSF52374">
    <property type="entry name" value="Nucleotidylyl transferase"/>
    <property type="match status" value="1"/>
</dbReference>
<evidence type="ECO:0000256" key="13">
    <source>
        <dbReference type="ARBA" id="ARBA00047880"/>
    </source>
</evidence>
<dbReference type="PIRSF" id="PIRSF004491">
    <property type="entry name" value="FAD_Synth"/>
    <property type="match status" value="1"/>
</dbReference>
<dbReference type="GO" id="GO:0009398">
    <property type="term" value="P:FMN biosynthetic process"/>
    <property type="evidence" value="ECO:0007669"/>
    <property type="project" value="UniProtKB-UniRule"/>
</dbReference>
<dbReference type="InterPro" id="IPR023468">
    <property type="entry name" value="Riboflavin_kinase"/>
</dbReference>
<dbReference type="Proteomes" id="UP000589620">
    <property type="component" value="Unassembled WGS sequence"/>
</dbReference>
<dbReference type="GO" id="GO:0006747">
    <property type="term" value="P:FAD biosynthetic process"/>
    <property type="evidence" value="ECO:0007669"/>
    <property type="project" value="UniProtKB-UniRule"/>
</dbReference>
<evidence type="ECO:0000256" key="11">
    <source>
        <dbReference type="ARBA" id="ARBA00022840"/>
    </source>
</evidence>
<keyword evidence="12" id="KW-0511">Multifunctional enzyme</keyword>
<dbReference type="Gene3D" id="3.40.50.620">
    <property type="entry name" value="HUPs"/>
    <property type="match status" value="1"/>
</dbReference>
<dbReference type="RefSeq" id="WP_179454288.1">
    <property type="nucleotide sequence ID" value="NZ_BAAAPX010000001.1"/>
</dbReference>
<evidence type="ECO:0000256" key="6">
    <source>
        <dbReference type="ARBA" id="ARBA00022679"/>
    </source>
</evidence>
<proteinExistence type="inferred from homology"/>
<comment type="caution">
    <text evidence="17">The sequence shown here is derived from an EMBL/GenBank/DDBJ whole genome shotgun (WGS) entry which is preliminary data.</text>
</comment>
<dbReference type="Pfam" id="PF06574">
    <property type="entry name" value="FAD_syn"/>
    <property type="match status" value="1"/>
</dbReference>
<dbReference type="EC" id="2.7.7.2" evidence="15"/>
<keyword evidence="4 15" id="KW-0285">Flavoprotein</keyword>
<dbReference type="NCBIfam" id="TIGR00083">
    <property type="entry name" value="ribF"/>
    <property type="match status" value="1"/>
</dbReference>
<dbReference type="SMART" id="SM00904">
    <property type="entry name" value="Flavokinase"/>
    <property type="match status" value="1"/>
</dbReference>
<dbReference type="InterPro" id="IPR023465">
    <property type="entry name" value="Riboflavin_kinase_dom_sf"/>
</dbReference>
<gene>
    <name evidence="17" type="ORF">BJ963_000428</name>
</gene>
<evidence type="ECO:0000256" key="15">
    <source>
        <dbReference type="PIRNR" id="PIRNR004491"/>
    </source>
</evidence>
<dbReference type="GO" id="GO:0009231">
    <property type="term" value="P:riboflavin biosynthetic process"/>
    <property type="evidence" value="ECO:0007669"/>
    <property type="project" value="InterPro"/>
</dbReference>
<evidence type="ECO:0000256" key="2">
    <source>
        <dbReference type="ARBA" id="ARBA00004726"/>
    </source>
</evidence>
<comment type="pathway">
    <text evidence="2 15">Cofactor biosynthesis; FAD biosynthesis; FAD from FMN: step 1/1.</text>
</comment>
<keyword evidence="8 15" id="KW-0547">Nucleotide-binding</keyword>
<keyword evidence="6 15" id="KW-0808">Transferase</keyword>
<evidence type="ECO:0000256" key="4">
    <source>
        <dbReference type="ARBA" id="ARBA00022630"/>
    </source>
</evidence>
<dbReference type="SUPFAM" id="SSF82114">
    <property type="entry name" value="Riboflavin kinase-like"/>
    <property type="match status" value="1"/>
</dbReference>
<dbReference type="FunFam" id="2.40.30.30:FF:000003">
    <property type="entry name" value="Riboflavin biosynthesis protein"/>
    <property type="match status" value="1"/>
</dbReference>
<keyword evidence="10 15" id="KW-0274">FAD</keyword>
<keyword evidence="9 15" id="KW-0418">Kinase</keyword>
<dbReference type="CDD" id="cd02064">
    <property type="entry name" value="FAD_synthetase_N"/>
    <property type="match status" value="1"/>
</dbReference>
<comment type="catalytic activity">
    <reaction evidence="13 15">
        <text>riboflavin + ATP = FMN + ADP + H(+)</text>
        <dbReference type="Rhea" id="RHEA:14357"/>
        <dbReference type="ChEBI" id="CHEBI:15378"/>
        <dbReference type="ChEBI" id="CHEBI:30616"/>
        <dbReference type="ChEBI" id="CHEBI:57986"/>
        <dbReference type="ChEBI" id="CHEBI:58210"/>
        <dbReference type="ChEBI" id="CHEBI:456216"/>
        <dbReference type="EC" id="2.7.1.26"/>
    </reaction>
</comment>
<evidence type="ECO:0000256" key="1">
    <source>
        <dbReference type="ARBA" id="ARBA00002121"/>
    </source>
</evidence>
<evidence type="ECO:0000256" key="9">
    <source>
        <dbReference type="ARBA" id="ARBA00022777"/>
    </source>
</evidence>
<keyword evidence="11 15" id="KW-0067">ATP-binding</keyword>
<evidence type="ECO:0000256" key="12">
    <source>
        <dbReference type="ARBA" id="ARBA00023268"/>
    </source>
</evidence>
<dbReference type="NCBIfam" id="NF004160">
    <property type="entry name" value="PRK05627.1-3"/>
    <property type="match status" value="1"/>
</dbReference>
<evidence type="ECO:0000259" key="16">
    <source>
        <dbReference type="SMART" id="SM00904"/>
    </source>
</evidence>
<dbReference type="GO" id="GO:0003919">
    <property type="term" value="F:FMN adenylyltransferase activity"/>
    <property type="evidence" value="ECO:0007669"/>
    <property type="project" value="UniProtKB-UniRule"/>
</dbReference>
<evidence type="ECO:0000256" key="3">
    <source>
        <dbReference type="ARBA" id="ARBA00005201"/>
    </source>
</evidence>
<dbReference type="PANTHER" id="PTHR22749">
    <property type="entry name" value="RIBOFLAVIN KINASE/FMN ADENYLYLTRANSFERASE"/>
    <property type="match status" value="1"/>
</dbReference>
<accession>A0A852SV84</accession>
<dbReference type="InterPro" id="IPR015864">
    <property type="entry name" value="FAD_synthase"/>
</dbReference>
<evidence type="ECO:0000256" key="14">
    <source>
        <dbReference type="ARBA" id="ARBA00049494"/>
    </source>
</evidence>
<dbReference type="Pfam" id="PF01687">
    <property type="entry name" value="Flavokinase"/>
    <property type="match status" value="1"/>
</dbReference>
<comment type="similarity">
    <text evidence="15">Belongs to the ribF family.</text>
</comment>
<evidence type="ECO:0000256" key="10">
    <source>
        <dbReference type="ARBA" id="ARBA00022827"/>
    </source>
</evidence>
<keyword evidence="5 15" id="KW-0288">FMN</keyword>
<dbReference type="UniPathway" id="UPA00277">
    <property type="reaction ID" value="UER00407"/>
</dbReference>
<dbReference type="PANTHER" id="PTHR22749:SF6">
    <property type="entry name" value="RIBOFLAVIN KINASE"/>
    <property type="match status" value="1"/>
</dbReference>
<comment type="catalytic activity">
    <reaction evidence="14 15">
        <text>FMN + ATP + H(+) = FAD + diphosphate</text>
        <dbReference type="Rhea" id="RHEA:17237"/>
        <dbReference type="ChEBI" id="CHEBI:15378"/>
        <dbReference type="ChEBI" id="CHEBI:30616"/>
        <dbReference type="ChEBI" id="CHEBI:33019"/>
        <dbReference type="ChEBI" id="CHEBI:57692"/>
        <dbReference type="ChEBI" id="CHEBI:58210"/>
        <dbReference type="EC" id="2.7.7.2"/>
    </reaction>
</comment>
<feature type="domain" description="Riboflavin kinase" evidence="16">
    <location>
        <begin position="184"/>
        <end position="309"/>
    </location>
</feature>
<comment type="pathway">
    <text evidence="3 15">Cofactor biosynthesis; FMN biosynthesis; FMN from riboflavin (ATP route): step 1/1.</text>
</comment>
<evidence type="ECO:0000313" key="18">
    <source>
        <dbReference type="Proteomes" id="UP000589620"/>
    </source>
</evidence>
<keyword evidence="7 15" id="KW-0548">Nucleotidyltransferase</keyword>
<comment type="function">
    <text evidence="1">Catalyzes the phosphorylation of riboflavin to FMN followed by the adenylation of FMN to FAD.</text>
</comment>
<evidence type="ECO:0000256" key="7">
    <source>
        <dbReference type="ARBA" id="ARBA00022695"/>
    </source>
</evidence>
<evidence type="ECO:0000256" key="5">
    <source>
        <dbReference type="ARBA" id="ARBA00022643"/>
    </source>
</evidence>
<protein>
    <recommendedName>
        <fullName evidence="15">Riboflavin biosynthesis protein</fullName>
    </recommendedName>
    <domain>
        <recommendedName>
            <fullName evidence="15">Riboflavin kinase</fullName>
            <ecNumber evidence="15">2.7.1.26</ecNumber>
        </recommendedName>
        <alternativeName>
            <fullName evidence="15">Flavokinase</fullName>
        </alternativeName>
    </domain>
    <domain>
        <recommendedName>
            <fullName evidence="15">FMN adenylyltransferase</fullName>
            <ecNumber evidence="15">2.7.7.2</ecNumber>
        </recommendedName>
        <alternativeName>
            <fullName evidence="15">FAD pyrophosphorylase</fullName>
        </alternativeName>
        <alternativeName>
            <fullName evidence="15">FAD synthase</fullName>
        </alternativeName>
    </domain>
</protein>